<dbReference type="RefSeq" id="WP_258799370.1">
    <property type="nucleotide sequence ID" value="NZ_JANTHX010000008.1"/>
</dbReference>
<dbReference type="Pfam" id="PF01882">
    <property type="entry name" value="DUF58"/>
    <property type="match status" value="1"/>
</dbReference>
<proteinExistence type="predicted"/>
<name>A0ABT1ZI21_9MICO</name>
<comment type="caution">
    <text evidence="2">The sequence shown here is derived from an EMBL/GenBank/DDBJ whole genome shotgun (WGS) entry which is preliminary data.</text>
</comment>
<dbReference type="InterPro" id="IPR002881">
    <property type="entry name" value="DUF58"/>
</dbReference>
<dbReference type="Proteomes" id="UP001205337">
    <property type="component" value="Unassembled WGS sequence"/>
</dbReference>
<accession>A0ABT1ZI21</accession>
<organism evidence="2 3">
    <name type="scientific">Protaetiibacter mangrovi</name>
    <dbReference type="NCBI Taxonomy" id="2970926"/>
    <lineage>
        <taxon>Bacteria</taxon>
        <taxon>Bacillati</taxon>
        <taxon>Actinomycetota</taxon>
        <taxon>Actinomycetes</taxon>
        <taxon>Micrococcales</taxon>
        <taxon>Microbacteriaceae</taxon>
        <taxon>Protaetiibacter</taxon>
    </lineage>
</organism>
<sequence>MAISGWFVAVLAVGAVPVVLLGGWPGFALWAALLTLGGIVDALLAGSPGGLRVTREVPARSRLGEPVEARLVIVNSGRRTVRGAVRDAWQPSAGARPARQRLLVPPGERRALQTTLTPTRRGELRAAGVTVRSTGPLHLVARQRTLRVPGALRVLPPFASRRHLPSRIARLRELDGRTSLLVRGQGTEFDSLREYVRGDDVRSIDWRATARRRDPAGGGAKLVVRTWRPERDRRIVIVIDSGRSAAARIADEVRLDTAFEASLLLAALATRAGDRVDLAVYDRRVRGRVQGATGAQLLARMVDVLAPIEPELIEPDWYGVPALVRSITPHRALVVLLTTIDAPGAAQPLLAMLPELTRRHTVVVASVTDPEVIAATATRTASDEVYRAASAERAVQDATRVAAAIRRLGGEVVTGAPQELPPALADHYLALKAAGRL</sequence>
<keyword evidence="3" id="KW-1185">Reference proteome</keyword>
<dbReference type="EMBL" id="JANTHX010000008">
    <property type="protein sequence ID" value="MCS0500230.1"/>
    <property type="molecule type" value="Genomic_DNA"/>
</dbReference>
<feature type="domain" description="DUF58" evidence="1">
    <location>
        <begin position="192"/>
        <end position="371"/>
    </location>
</feature>
<evidence type="ECO:0000259" key="1">
    <source>
        <dbReference type="Pfam" id="PF01882"/>
    </source>
</evidence>
<gene>
    <name evidence="2" type="ORF">NUH29_11800</name>
</gene>
<dbReference type="PANTHER" id="PTHR33608">
    <property type="entry name" value="BLL2464 PROTEIN"/>
    <property type="match status" value="1"/>
</dbReference>
<protein>
    <submittedName>
        <fullName evidence="2">DUF58 domain-containing protein</fullName>
    </submittedName>
</protein>
<evidence type="ECO:0000313" key="2">
    <source>
        <dbReference type="EMBL" id="MCS0500230.1"/>
    </source>
</evidence>
<evidence type="ECO:0000313" key="3">
    <source>
        <dbReference type="Proteomes" id="UP001205337"/>
    </source>
</evidence>
<reference evidence="2 3" key="1">
    <citation type="submission" date="2022-08" db="EMBL/GenBank/DDBJ databases">
        <authorList>
            <person name="Li F."/>
        </authorList>
    </citation>
    <scope>NUCLEOTIDE SEQUENCE [LARGE SCALE GENOMIC DNA]</scope>
    <source>
        <strain evidence="2 3">10F1B-8-1</strain>
    </source>
</reference>
<dbReference type="PANTHER" id="PTHR33608:SF3">
    <property type="entry name" value="SLR2013 PROTEIN"/>
    <property type="match status" value="1"/>
</dbReference>